<dbReference type="PANTHER" id="PTHR43359:SF1">
    <property type="entry name" value="FORMATE HYDROGENLYASE SUBUNIT 4-RELATED"/>
    <property type="match status" value="1"/>
</dbReference>
<feature type="transmembrane region" description="Helical" evidence="1">
    <location>
        <begin position="258"/>
        <end position="279"/>
    </location>
</feature>
<keyword evidence="1" id="KW-0812">Transmembrane</keyword>
<feature type="transmembrane region" description="Helical" evidence="1">
    <location>
        <begin position="233"/>
        <end position="252"/>
    </location>
</feature>
<keyword evidence="1" id="KW-0472">Membrane</keyword>
<name>A0A2M7G2N3_9BACT</name>
<dbReference type="Proteomes" id="UP000231019">
    <property type="component" value="Unassembled WGS sequence"/>
</dbReference>
<feature type="transmembrane region" description="Helical" evidence="1">
    <location>
        <begin position="94"/>
        <end position="114"/>
    </location>
</feature>
<dbReference type="InterPro" id="IPR052561">
    <property type="entry name" value="ComplexI_Subunit1"/>
</dbReference>
<dbReference type="GO" id="GO:0005886">
    <property type="term" value="C:plasma membrane"/>
    <property type="evidence" value="ECO:0007669"/>
    <property type="project" value="TreeGrafter"/>
</dbReference>
<dbReference type="AlphaFoldDB" id="A0A2M7G2N3"/>
<sequence>MYLINGLNILLQAGFVLALSPILEDLLQKMKASFQGTPSPPLFKSYRELFHLLSQSVEPLHTNSQIRQFTPLVLFSTALYSSLMVPTFLSKAPISHLGGLLFLVALLILNRFFLVSSLAQQTQIQSFLLKPSPEVFLLRITEFIFLATLLNLALFSGTMDLNGIVSWHQAHSEFLIQPLNLLAILALLITTIAEMDRIPIGLSESTSQRQAPHEYLQEMYTGPQLGIIYWSHWIKNLMLLSLLVSFVLPWGISNQHDSLSLFLSFLIYFGKLLMMCLLIESLEILIRKFKLFRFTKILSSALLMTLCCIVTYLQSHPPLPMKVFLP</sequence>
<dbReference type="PANTHER" id="PTHR43359">
    <property type="entry name" value="FORMATE HYDROGENLYASE SUBUNIT 4"/>
    <property type="match status" value="1"/>
</dbReference>
<keyword evidence="1" id="KW-1133">Transmembrane helix</keyword>
<accession>A0A2M7G2N3</accession>
<feature type="transmembrane region" description="Helical" evidence="1">
    <location>
        <begin position="135"/>
        <end position="154"/>
    </location>
</feature>
<protein>
    <recommendedName>
        <fullName evidence="4">Formate hydrogenlyase</fullName>
    </recommendedName>
</protein>
<feature type="transmembrane region" description="Helical" evidence="1">
    <location>
        <begin position="174"/>
        <end position="193"/>
    </location>
</feature>
<reference evidence="2 3" key="1">
    <citation type="submission" date="2017-09" db="EMBL/GenBank/DDBJ databases">
        <title>Depth-based differentiation of microbial function through sediment-hosted aquifers and enrichment of novel symbionts in the deep terrestrial subsurface.</title>
        <authorList>
            <person name="Probst A.J."/>
            <person name="Ladd B."/>
            <person name="Jarett J.K."/>
            <person name="Geller-Mcgrath D.E."/>
            <person name="Sieber C.M."/>
            <person name="Emerson J.B."/>
            <person name="Anantharaman K."/>
            <person name="Thomas B.C."/>
            <person name="Malmstrom R."/>
            <person name="Stieglmeier M."/>
            <person name="Klingl A."/>
            <person name="Woyke T."/>
            <person name="Ryan C.M."/>
            <person name="Banfield J.F."/>
        </authorList>
    </citation>
    <scope>NUCLEOTIDE SEQUENCE [LARGE SCALE GENOMIC DNA]</scope>
    <source>
        <strain evidence="2">CG17_big_fil_post_rev_8_21_14_2_50_48_46</strain>
    </source>
</reference>
<dbReference type="EMBL" id="PFFQ01000041">
    <property type="protein sequence ID" value="PIW16054.1"/>
    <property type="molecule type" value="Genomic_DNA"/>
</dbReference>
<evidence type="ECO:0000256" key="1">
    <source>
        <dbReference type="SAM" id="Phobius"/>
    </source>
</evidence>
<proteinExistence type="predicted"/>
<feature type="transmembrane region" description="Helical" evidence="1">
    <location>
        <begin position="6"/>
        <end position="23"/>
    </location>
</feature>
<comment type="caution">
    <text evidence="2">The sequence shown here is derived from an EMBL/GenBank/DDBJ whole genome shotgun (WGS) entry which is preliminary data.</text>
</comment>
<evidence type="ECO:0008006" key="4">
    <source>
        <dbReference type="Google" id="ProtNLM"/>
    </source>
</evidence>
<evidence type="ECO:0000313" key="3">
    <source>
        <dbReference type="Proteomes" id="UP000231019"/>
    </source>
</evidence>
<gene>
    <name evidence="2" type="ORF">COW36_15185</name>
</gene>
<evidence type="ECO:0000313" key="2">
    <source>
        <dbReference type="EMBL" id="PIW16054.1"/>
    </source>
</evidence>
<feature type="transmembrane region" description="Helical" evidence="1">
    <location>
        <begin position="291"/>
        <end position="313"/>
    </location>
</feature>
<organism evidence="2 3">
    <name type="scientific">bacterium (Candidatus Blackallbacteria) CG17_big_fil_post_rev_8_21_14_2_50_48_46</name>
    <dbReference type="NCBI Taxonomy" id="2014261"/>
    <lineage>
        <taxon>Bacteria</taxon>
        <taxon>Candidatus Blackallbacteria</taxon>
    </lineage>
</organism>